<dbReference type="AlphaFoldDB" id="A0A4R8CM48"/>
<organism evidence="2 3">
    <name type="scientific">Kribbella pratensis</name>
    <dbReference type="NCBI Taxonomy" id="2512112"/>
    <lineage>
        <taxon>Bacteria</taxon>
        <taxon>Bacillati</taxon>
        <taxon>Actinomycetota</taxon>
        <taxon>Actinomycetes</taxon>
        <taxon>Propionibacteriales</taxon>
        <taxon>Kribbellaceae</taxon>
        <taxon>Kribbella</taxon>
    </lineage>
</organism>
<dbReference type="Gene3D" id="3.10.450.40">
    <property type="match status" value="1"/>
</dbReference>
<dbReference type="RefSeq" id="WP_134101257.1">
    <property type="nucleotide sequence ID" value="NZ_SODP01000001.1"/>
</dbReference>
<reference evidence="2 3" key="1">
    <citation type="submission" date="2019-03" db="EMBL/GenBank/DDBJ databases">
        <title>Genomic Encyclopedia of Type Strains, Phase III (KMG-III): the genomes of soil and plant-associated and newly described type strains.</title>
        <authorList>
            <person name="Whitman W."/>
        </authorList>
    </citation>
    <scope>NUCLEOTIDE SEQUENCE [LARGE SCALE GENOMIC DNA]</scope>
    <source>
        <strain evidence="2 3">VKM Ac-2573</strain>
    </source>
</reference>
<protein>
    <recommendedName>
        <fullName evidence="1">IraD/Gp25-like domain-containing protein</fullName>
    </recommendedName>
</protein>
<dbReference type="EMBL" id="SODP01000001">
    <property type="protein sequence ID" value="TDW77141.1"/>
    <property type="molecule type" value="Genomic_DNA"/>
</dbReference>
<feature type="domain" description="IraD/Gp25-like" evidence="1">
    <location>
        <begin position="29"/>
        <end position="117"/>
    </location>
</feature>
<sequence length="131" mass="14225">MTPFVDRLGTGWDLALAPDPVRGALSYRSGPEKVRQAIQVILLTEPGERVMRPEFGCGLRRYLMEPNTVSVRASLQRAVAGAIEAWEPRVRLLDVSVTPGADPAVAVIAIRYEHRRDGTPGQVVQALPLGG</sequence>
<dbReference type="OrthoDB" id="9802846at2"/>
<name>A0A4R8CM48_9ACTN</name>
<evidence type="ECO:0000313" key="3">
    <source>
        <dbReference type="Proteomes" id="UP000295146"/>
    </source>
</evidence>
<dbReference type="InterPro" id="IPR007048">
    <property type="entry name" value="IraD/Gp25-like"/>
</dbReference>
<proteinExistence type="predicted"/>
<accession>A0A4R8CM48</accession>
<dbReference type="SUPFAM" id="SSF160719">
    <property type="entry name" value="gpW/gp25-like"/>
    <property type="match status" value="1"/>
</dbReference>
<keyword evidence="3" id="KW-1185">Reference proteome</keyword>
<dbReference type="Proteomes" id="UP000295146">
    <property type="component" value="Unassembled WGS sequence"/>
</dbReference>
<comment type="caution">
    <text evidence="2">The sequence shown here is derived from an EMBL/GenBank/DDBJ whole genome shotgun (WGS) entry which is preliminary data.</text>
</comment>
<evidence type="ECO:0000259" key="1">
    <source>
        <dbReference type="Pfam" id="PF04965"/>
    </source>
</evidence>
<dbReference type="Pfam" id="PF04965">
    <property type="entry name" value="GPW_gp25"/>
    <property type="match status" value="1"/>
</dbReference>
<evidence type="ECO:0000313" key="2">
    <source>
        <dbReference type="EMBL" id="TDW77141.1"/>
    </source>
</evidence>
<gene>
    <name evidence="2" type="ORF">EV653_2305</name>
</gene>